<comment type="caution">
    <text evidence="1">The sequence shown here is derived from an EMBL/GenBank/DDBJ whole genome shotgun (WGS) entry which is preliminary data.</text>
</comment>
<name>A0ABV4AJX1_9GAMM</name>
<dbReference type="SUPFAM" id="SSF55729">
    <property type="entry name" value="Acyl-CoA N-acyltransferases (Nat)"/>
    <property type="match status" value="1"/>
</dbReference>
<sequence length="110" mass="11603">MPLIAREHSFTPDSADYFARVLADQPELLQSLRQDQPGRRIIEGHFNARPIAILVAEAAGDGWQVTALAVHPANRGRSVGSTLLAGAAGLLPDLAWPDSLTGVAARAGLV</sequence>
<evidence type="ECO:0000313" key="1">
    <source>
        <dbReference type="EMBL" id="MEY1662920.1"/>
    </source>
</evidence>
<proteinExistence type="predicted"/>
<dbReference type="Proteomes" id="UP001562065">
    <property type="component" value="Unassembled WGS sequence"/>
</dbReference>
<reference evidence="1 2" key="1">
    <citation type="submission" date="2024-07" db="EMBL/GenBank/DDBJ databases">
        <authorList>
            <person name="Ren Q."/>
        </authorList>
    </citation>
    <scope>NUCLEOTIDE SEQUENCE [LARGE SCALE GENOMIC DNA]</scope>
    <source>
        <strain evidence="1 2">REN37</strain>
    </source>
</reference>
<dbReference type="Gene3D" id="3.40.630.30">
    <property type="match status" value="1"/>
</dbReference>
<dbReference type="EMBL" id="JBGCUO010000002">
    <property type="protein sequence ID" value="MEY1662920.1"/>
    <property type="molecule type" value="Genomic_DNA"/>
</dbReference>
<evidence type="ECO:0008006" key="3">
    <source>
        <dbReference type="Google" id="ProtNLM"/>
    </source>
</evidence>
<protein>
    <recommendedName>
        <fullName evidence="3">GNAT family N-acetyltransferase</fullName>
    </recommendedName>
</protein>
<evidence type="ECO:0000313" key="2">
    <source>
        <dbReference type="Proteomes" id="UP001562065"/>
    </source>
</evidence>
<dbReference type="RefSeq" id="WP_369456190.1">
    <property type="nucleotide sequence ID" value="NZ_JBGCUO010000002.1"/>
</dbReference>
<accession>A0ABV4AJX1</accession>
<dbReference type="InterPro" id="IPR016181">
    <property type="entry name" value="Acyl_CoA_acyltransferase"/>
</dbReference>
<gene>
    <name evidence="1" type="ORF">AB5I84_12235</name>
</gene>
<organism evidence="1 2">
    <name type="scientific">Isoalcanivorax beigongshangi</name>
    <dbReference type="NCBI Taxonomy" id="3238810"/>
    <lineage>
        <taxon>Bacteria</taxon>
        <taxon>Pseudomonadati</taxon>
        <taxon>Pseudomonadota</taxon>
        <taxon>Gammaproteobacteria</taxon>
        <taxon>Oceanospirillales</taxon>
        <taxon>Alcanivoracaceae</taxon>
        <taxon>Isoalcanivorax</taxon>
    </lineage>
</organism>
<keyword evidence="2" id="KW-1185">Reference proteome</keyword>